<organism evidence="2">
    <name type="scientific">Anopheles darlingi</name>
    <name type="common">Mosquito</name>
    <dbReference type="NCBI Taxonomy" id="43151"/>
    <lineage>
        <taxon>Eukaryota</taxon>
        <taxon>Metazoa</taxon>
        <taxon>Ecdysozoa</taxon>
        <taxon>Arthropoda</taxon>
        <taxon>Hexapoda</taxon>
        <taxon>Insecta</taxon>
        <taxon>Pterygota</taxon>
        <taxon>Neoptera</taxon>
        <taxon>Endopterygota</taxon>
        <taxon>Diptera</taxon>
        <taxon>Nematocera</taxon>
        <taxon>Culicoidea</taxon>
        <taxon>Culicidae</taxon>
        <taxon>Anophelinae</taxon>
        <taxon>Anopheles</taxon>
    </lineage>
</organism>
<name>A0A2M4DDQ5_ANODA</name>
<feature type="transmembrane region" description="Helical" evidence="1">
    <location>
        <begin position="84"/>
        <end position="104"/>
    </location>
</feature>
<protein>
    <submittedName>
        <fullName evidence="2">Uncharacterized protein</fullName>
    </submittedName>
</protein>
<sequence>MCGLLLTLTSTFSSPFGSTSSLTYLVTKIVVVLMMPIFKPINQNLVKLPLILMVLDLGCRFAGSNCPHVGMLACGMCIFVPPTMFYATVINIFVIIFCIFYHTFVSSNEANEV</sequence>
<keyword evidence="1" id="KW-0812">Transmembrane</keyword>
<proteinExistence type="predicted"/>
<keyword evidence="1" id="KW-1133">Transmembrane helix</keyword>
<keyword evidence="1" id="KW-0472">Membrane</keyword>
<accession>A0A2M4DDQ5</accession>
<evidence type="ECO:0000256" key="1">
    <source>
        <dbReference type="SAM" id="Phobius"/>
    </source>
</evidence>
<dbReference type="AlphaFoldDB" id="A0A2M4DDQ5"/>
<reference evidence="2" key="1">
    <citation type="submission" date="2018-01" db="EMBL/GenBank/DDBJ databases">
        <title>An insight into the sialome of Amazonian anophelines.</title>
        <authorList>
            <person name="Ribeiro J.M."/>
            <person name="Scarpassa V."/>
            <person name="Calvo E."/>
        </authorList>
    </citation>
    <scope>NUCLEOTIDE SEQUENCE</scope>
</reference>
<dbReference type="EMBL" id="GGFL01011556">
    <property type="protein sequence ID" value="MBW75734.1"/>
    <property type="molecule type" value="Transcribed_RNA"/>
</dbReference>
<evidence type="ECO:0000313" key="2">
    <source>
        <dbReference type="EMBL" id="MBW75734.1"/>
    </source>
</evidence>